<dbReference type="SUPFAM" id="SSF53756">
    <property type="entry name" value="UDP-Glycosyltransferase/glycogen phosphorylase"/>
    <property type="match status" value="1"/>
</dbReference>
<proteinExistence type="predicted"/>
<protein>
    <submittedName>
        <fullName evidence="1">UDP-glycosyltransferase 92A1</fullName>
    </submittedName>
</protein>
<evidence type="ECO:0000313" key="1">
    <source>
        <dbReference type="EMBL" id="RWR88995.1"/>
    </source>
</evidence>
<name>A0A443PE04_9MAGN</name>
<comment type="caution">
    <text evidence="1">The sequence shown here is derived from an EMBL/GenBank/DDBJ whole genome shotgun (WGS) entry which is preliminary data.</text>
</comment>
<dbReference type="Gene3D" id="3.40.50.2000">
    <property type="entry name" value="Glycogen Phosphorylase B"/>
    <property type="match status" value="1"/>
</dbReference>
<keyword evidence="2" id="KW-1185">Reference proteome</keyword>
<reference evidence="1 2" key="1">
    <citation type="journal article" date="2019" name="Nat. Plants">
        <title>Stout camphor tree genome fills gaps in understanding of flowering plant genome evolution.</title>
        <authorList>
            <person name="Chaw S.M."/>
            <person name="Liu Y.C."/>
            <person name="Wu Y.W."/>
            <person name="Wang H.Y."/>
            <person name="Lin C.I."/>
            <person name="Wu C.S."/>
            <person name="Ke H.M."/>
            <person name="Chang L.Y."/>
            <person name="Hsu C.Y."/>
            <person name="Yang H.T."/>
            <person name="Sudianto E."/>
            <person name="Hsu M.H."/>
            <person name="Wu K.P."/>
            <person name="Wang L.N."/>
            <person name="Leebens-Mack J.H."/>
            <person name="Tsai I.J."/>
        </authorList>
    </citation>
    <scope>NUCLEOTIDE SEQUENCE [LARGE SCALE GENOMIC DNA]</scope>
    <source>
        <strain evidence="2">cv. Chaw 1501</strain>
        <tissue evidence="1">Young leaves</tissue>
    </source>
</reference>
<evidence type="ECO:0000313" key="2">
    <source>
        <dbReference type="Proteomes" id="UP000283530"/>
    </source>
</evidence>
<dbReference type="Proteomes" id="UP000283530">
    <property type="component" value="Unassembled WGS sequence"/>
</dbReference>
<dbReference type="EMBL" id="QPKB01000007">
    <property type="protein sequence ID" value="RWR88995.1"/>
    <property type="molecule type" value="Genomic_DNA"/>
</dbReference>
<gene>
    <name evidence="1" type="ORF">CKAN_01803900</name>
</gene>
<dbReference type="AlphaFoldDB" id="A0A443PE04"/>
<dbReference type="GO" id="GO:0016740">
    <property type="term" value="F:transferase activity"/>
    <property type="evidence" value="ECO:0007669"/>
    <property type="project" value="UniProtKB-KW"/>
</dbReference>
<sequence length="93" mass="10504">MGAEQPYNLKLLEEELGVGVEMARGSDAEIRWVDVVKVSGWVMDGESKKGMEMRRNARHIQQLMKAATGVEGRMKWSSVTTLKDFMQVALFDN</sequence>
<keyword evidence="1" id="KW-0808">Transferase</keyword>
<accession>A0A443PE04</accession>
<organism evidence="1 2">
    <name type="scientific">Cinnamomum micranthum f. kanehirae</name>
    <dbReference type="NCBI Taxonomy" id="337451"/>
    <lineage>
        <taxon>Eukaryota</taxon>
        <taxon>Viridiplantae</taxon>
        <taxon>Streptophyta</taxon>
        <taxon>Embryophyta</taxon>
        <taxon>Tracheophyta</taxon>
        <taxon>Spermatophyta</taxon>
        <taxon>Magnoliopsida</taxon>
        <taxon>Magnoliidae</taxon>
        <taxon>Laurales</taxon>
        <taxon>Lauraceae</taxon>
        <taxon>Cinnamomum</taxon>
    </lineage>
</organism>